<dbReference type="PANTHER" id="PTHR14744:SF15">
    <property type="entry name" value="N-ALPHA-ACETYLTRANSFERASE 60"/>
    <property type="match status" value="1"/>
</dbReference>
<feature type="transmembrane region" description="Helical" evidence="11">
    <location>
        <begin position="360"/>
        <end position="382"/>
    </location>
</feature>
<dbReference type="EC" id="2.3.1.259" evidence="7"/>
<dbReference type="InterPro" id="IPR000182">
    <property type="entry name" value="GNAT_dom"/>
</dbReference>
<dbReference type="InterPro" id="IPR045141">
    <property type="entry name" value="NAA60-like"/>
</dbReference>
<organism evidence="13">
    <name type="scientific">Trypanosoma vivax (strain Y486)</name>
    <dbReference type="NCBI Taxonomy" id="1055687"/>
    <lineage>
        <taxon>Eukaryota</taxon>
        <taxon>Discoba</taxon>
        <taxon>Euglenozoa</taxon>
        <taxon>Kinetoplastea</taxon>
        <taxon>Metakinetoplastina</taxon>
        <taxon>Trypanosomatida</taxon>
        <taxon>Trypanosomatidae</taxon>
        <taxon>Trypanosoma</taxon>
        <taxon>Duttonella</taxon>
    </lineage>
</organism>
<feature type="domain" description="N-acetyltransferase" evidence="12">
    <location>
        <begin position="93"/>
        <end position="154"/>
    </location>
</feature>
<dbReference type="GO" id="GO:0004402">
    <property type="term" value="F:histone acetyltransferase activity"/>
    <property type="evidence" value="ECO:0007669"/>
    <property type="project" value="TreeGrafter"/>
</dbReference>
<evidence type="ECO:0000256" key="2">
    <source>
        <dbReference type="ARBA" id="ARBA00022679"/>
    </source>
</evidence>
<dbReference type="GO" id="GO:0007059">
    <property type="term" value="P:chromosome segregation"/>
    <property type="evidence" value="ECO:0007669"/>
    <property type="project" value="UniProtKB-KW"/>
</dbReference>
<evidence type="ECO:0000256" key="7">
    <source>
        <dbReference type="ARBA" id="ARBA00026111"/>
    </source>
</evidence>
<gene>
    <name evidence="13" type="ORF">TVY486_1012480</name>
</gene>
<evidence type="ECO:0000313" key="13">
    <source>
        <dbReference type="EMBL" id="CCC52205.1"/>
    </source>
</evidence>
<dbReference type="GO" id="GO:0000139">
    <property type="term" value="C:Golgi membrane"/>
    <property type="evidence" value="ECO:0007669"/>
    <property type="project" value="TreeGrafter"/>
</dbReference>
<evidence type="ECO:0000256" key="10">
    <source>
        <dbReference type="ARBA" id="ARBA00048848"/>
    </source>
</evidence>
<comment type="catalytic activity">
    <reaction evidence="10">
        <text>N-terminal L-methionyl-[transmembrane protein] + acetyl-CoA = N-terminal N(alpha)-acetyl-L-methionyl-[transmembrane protein] + CoA + H(+)</text>
        <dbReference type="Rhea" id="RHEA:50604"/>
        <dbReference type="Rhea" id="RHEA-COMP:12745"/>
        <dbReference type="Rhea" id="RHEA-COMP:12746"/>
        <dbReference type="ChEBI" id="CHEBI:15378"/>
        <dbReference type="ChEBI" id="CHEBI:57287"/>
        <dbReference type="ChEBI" id="CHEBI:57288"/>
        <dbReference type="ChEBI" id="CHEBI:64731"/>
        <dbReference type="ChEBI" id="CHEBI:133414"/>
        <dbReference type="EC" id="2.3.1.259"/>
    </reaction>
</comment>
<keyword evidence="11" id="KW-1133">Transmembrane helix</keyword>
<keyword evidence="4" id="KW-0156">Chromatin regulator</keyword>
<proteinExistence type="inferred from homology"/>
<dbReference type="Gene3D" id="3.40.630.30">
    <property type="match status" value="1"/>
</dbReference>
<dbReference type="GO" id="GO:0120518">
    <property type="term" value="F:protein N-terminal-methionine acetyltransferase activity"/>
    <property type="evidence" value="ECO:0007669"/>
    <property type="project" value="UniProtKB-EC"/>
</dbReference>
<evidence type="ECO:0000256" key="1">
    <source>
        <dbReference type="ARBA" id="ARBA00013184"/>
    </source>
</evidence>
<sequence>MRKGIMGDAIVVPLAPHSNGPCTVELRWGITERDIDCVRALHEEAFPLHYHPSYYAWLLSESCVALVARVASNDATRSEEDTCAVAEESQTCSSSGEAHRTIVGFCVGQVARGRYHNGHFAPNPTGYLCSFAVKSSLQCCGIGETLLRHFLTYMHYCIPVPSLLHPIWQAPMDRGTRRSDVATRAARARHLFKFPGWTSYLETKGLLDGRPTEDVPSPVGEAMSARDVTIERGLKEVWLHCLASKKKLIQFYVKRGFVCIRLVPEFYEFDGSFHDGMLLVCRRDVSFAAPPERTSMKAPQRSTTSAFNFTVGESTPLMASQETDNSWSCIVDIDLGNGFGYLTHEKDCANVFNCGSYFGVAYQGVTCVILFVIVVALGLSFAKATMASTCERKECASDTLR</sequence>
<evidence type="ECO:0000256" key="3">
    <source>
        <dbReference type="ARBA" id="ARBA00022829"/>
    </source>
</evidence>
<keyword evidence="11" id="KW-0472">Membrane</keyword>
<dbReference type="EMBL" id="HE573026">
    <property type="protein sequence ID" value="CCC52205.1"/>
    <property type="molecule type" value="Genomic_DNA"/>
</dbReference>
<reference evidence="13" key="1">
    <citation type="journal article" date="2012" name="Proc. Natl. Acad. Sci. U.S.A.">
        <title>Antigenic diversity is generated by distinct evolutionary mechanisms in African trypanosome species.</title>
        <authorList>
            <person name="Jackson A.P."/>
            <person name="Berry A."/>
            <person name="Aslett M."/>
            <person name="Allison H.C."/>
            <person name="Burton P."/>
            <person name="Vavrova-Anderson J."/>
            <person name="Brown R."/>
            <person name="Browne H."/>
            <person name="Corton N."/>
            <person name="Hauser H."/>
            <person name="Gamble J."/>
            <person name="Gilderthorp R."/>
            <person name="Marcello L."/>
            <person name="McQuillan J."/>
            <person name="Otto T.D."/>
            <person name="Quail M.A."/>
            <person name="Sanders M.J."/>
            <person name="van Tonder A."/>
            <person name="Ginger M.L."/>
            <person name="Field M.C."/>
            <person name="Barry J.D."/>
            <person name="Hertz-Fowler C."/>
            <person name="Berriman M."/>
        </authorList>
    </citation>
    <scope>NUCLEOTIDE SEQUENCE</scope>
    <source>
        <strain evidence="13">Y486</strain>
    </source>
</reference>
<dbReference type="CDD" id="cd04301">
    <property type="entry name" value="NAT_SF"/>
    <property type="match status" value="1"/>
</dbReference>
<evidence type="ECO:0000256" key="8">
    <source>
        <dbReference type="ARBA" id="ARBA00026144"/>
    </source>
</evidence>
<dbReference type="EC" id="2.3.1.48" evidence="1"/>
<comment type="catalytic activity">
    <reaction evidence="9">
        <text>L-lysyl-[protein] + acetyl-CoA = N(6)-acetyl-L-lysyl-[protein] + CoA + H(+)</text>
        <dbReference type="Rhea" id="RHEA:45948"/>
        <dbReference type="Rhea" id="RHEA-COMP:9752"/>
        <dbReference type="Rhea" id="RHEA-COMP:10731"/>
        <dbReference type="ChEBI" id="CHEBI:15378"/>
        <dbReference type="ChEBI" id="CHEBI:29969"/>
        <dbReference type="ChEBI" id="CHEBI:57287"/>
        <dbReference type="ChEBI" id="CHEBI:57288"/>
        <dbReference type="ChEBI" id="CHEBI:61930"/>
        <dbReference type="EC" id="2.3.1.48"/>
    </reaction>
</comment>
<evidence type="ECO:0000256" key="4">
    <source>
        <dbReference type="ARBA" id="ARBA00022853"/>
    </source>
</evidence>
<keyword evidence="5" id="KW-0012">Acyltransferase</keyword>
<protein>
    <recommendedName>
        <fullName evidence="8">N-alpha-acetyltransferase 60</fullName>
        <ecNumber evidence="7">2.3.1.259</ecNumber>
        <ecNumber evidence="1">2.3.1.48</ecNumber>
    </recommendedName>
</protein>
<keyword evidence="11" id="KW-0812">Transmembrane</keyword>
<evidence type="ECO:0000256" key="9">
    <source>
        <dbReference type="ARBA" id="ARBA00048017"/>
    </source>
</evidence>
<evidence type="ECO:0000256" key="11">
    <source>
        <dbReference type="SAM" id="Phobius"/>
    </source>
</evidence>
<keyword evidence="2 13" id="KW-0808">Transferase</keyword>
<keyword evidence="3" id="KW-0159">Chromosome partition</keyword>
<dbReference type="AlphaFoldDB" id="G0U443"/>
<comment type="similarity">
    <text evidence="6">Belongs to the acetyltransferase family. NAA60 subfamily.</text>
</comment>
<evidence type="ECO:0000259" key="12">
    <source>
        <dbReference type="Pfam" id="PF00583"/>
    </source>
</evidence>
<evidence type="ECO:0000256" key="5">
    <source>
        <dbReference type="ARBA" id="ARBA00023315"/>
    </source>
</evidence>
<dbReference type="InterPro" id="IPR016181">
    <property type="entry name" value="Acyl_CoA_acyltransferase"/>
</dbReference>
<dbReference type="PANTHER" id="PTHR14744">
    <property type="entry name" value="N-ALPHA-ACETYLTRANSFERASE 60"/>
    <property type="match status" value="1"/>
</dbReference>
<dbReference type="Pfam" id="PF00583">
    <property type="entry name" value="Acetyltransf_1"/>
    <property type="match status" value="1"/>
</dbReference>
<name>G0U443_TRYVY</name>
<accession>G0U443</accession>
<evidence type="ECO:0000256" key="6">
    <source>
        <dbReference type="ARBA" id="ARBA00025774"/>
    </source>
</evidence>
<dbReference type="SUPFAM" id="SSF55729">
    <property type="entry name" value="Acyl-CoA N-acyltransferases (Nat)"/>
    <property type="match status" value="2"/>
</dbReference>
<dbReference type="VEuPathDB" id="TriTrypDB:TvY486_1012480"/>